<dbReference type="InterPro" id="IPR021966">
    <property type="entry name" value="SF3a60_bindingd"/>
</dbReference>
<keyword evidence="3" id="KW-0863">Zinc-finger</keyword>
<dbReference type="InterPro" id="IPR031774">
    <property type="entry name" value="SF3A3_dom"/>
</dbReference>
<keyword evidence="2" id="KW-0479">Metal-binding</keyword>
<evidence type="ECO:0000256" key="2">
    <source>
        <dbReference type="ARBA" id="ARBA00022723"/>
    </source>
</evidence>
<evidence type="ECO:0000256" key="5">
    <source>
        <dbReference type="ARBA" id="ARBA00023242"/>
    </source>
</evidence>
<feature type="domain" description="U1-type" evidence="7">
    <location>
        <begin position="259"/>
        <end position="293"/>
    </location>
</feature>
<keyword evidence="4" id="KW-0862">Zinc</keyword>
<dbReference type="GO" id="GO:0003723">
    <property type="term" value="F:RNA binding"/>
    <property type="evidence" value="ECO:0007669"/>
    <property type="project" value="InterPro"/>
</dbReference>
<sequence>MDSIIETQRQAHEEIERYEIALYSLLSRSQLTHEVRLQTEHKAAQVLSRISSRVASLKAHYDDEDARKAEIDALTAPAQPGDLSEFYARLVKIQDHYNKYPDVAAGAFELELAALLEEGNQDGIDEEFEAEDPVSLMFSGEEAYGKYVDLYANHTAYNNLKNITKRLPYLQYLDVLLATQNGTLHNELPEQTRTSKEYEVYIRNLHDYLLSLFKRTQPLVDIESKHQEDEAEFLKKWEAGELDADWEVQSCKRVPLGEAEGIWCAACQKGYSKQTVYDAHLTSKKHVKAIAKQAASSDPPQNPNGVHAFPNDANSWRSRLRNAALFTHLVASLLVMLTPTINESKSNVERRFSLTAREREQELLEQSKPTVAPTNNGDGAGEEEEEEERIYNPLKLPLGWDGKPIPYWLYKLHGLGVEYRCEICSDHVYMGRKNFDRHFQVLAQGRFYWIMQPNHRLQESRHAFGMRALGLPNTKHFHEITRIEDALSLAEKLKREGRHEIFEQETMEELEDDEGNVYNKKTYEDLKKQGLI</sequence>
<dbReference type="EMBL" id="WHUW01000002">
    <property type="protein sequence ID" value="KAF8450483.1"/>
    <property type="molecule type" value="Genomic_DNA"/>
</dbReference>
<organism evidence="8 9">
    <name type="scientific">Boletus edulis BED1</name>
    <dbReference type="NCBI Taxonomy" id="1328754"/>
    <lineage>
        <taxon>Eukaryota</taxon>
        <taxon>Fungi</taxon>
        <taxon>Dikarya</taxon>
        <taxon>Basidiomycota</taxon>
        <taxon>Agaricomycotina</taxon>
        <taxon>Agaricomycetes</taxon>
        <taxon>Agaricomycetidae</taxon>
        <taxon>Boletales</taxon>
        <taxon>Boletineae</taxon>
        <taxon>Boletaceae</taxon>
        <taxon>Boletoideae</taxon>
        <taxon>Boletus</taxon>
    </lineage>
</organism>
<keyword evidence="5" id="KW-0539">Nucleus</keyword>
<evidence type="ECO:0000256" key="3">
    <source>
        <dbReference type="ARBA" id="ARBA00022771"/>
    </source>
</evidence>
<comment type="subcellular location">
    <subcellularLocation>
        <location evidence="1">Nucleus</location>
    </subcellularLocation>
</comment>
<accession>A0AAD4C761</accession>
<comment type="caution">
    <text evidence="8">The sequence shown here is derived from an EMBL/GenBank/DDBJ whole genome shotgun (WGS) entry which is preliminary data.</text>
</comment>
<dbReference type="InterPro" id="IPR022755">
    <property type="entry name" value="Znf_C2H2_jaz"/>
</dbReference>
<keyword evidence="9" id="KW-1185">Reference proteome</keyword>
<feature type="region of interest" description="Disordered" evidence="6">
    <location>
        <begin position="362"/>
        <end position="387"/>
    </location>
</feature>
<feature type="compositionally biased region" description="Polar residues" evidence="6">
    <location>
        <begin position="367"/>
        <end position="377"/>
    </location>
</feature>
<protein>
    <submittedName>
        <fullName evidence="8">RNA splicing factor PRP9</fullName>
    </submittedName>
</protein>
<dbReference type="Pfam" id="PF16837">
    <property type="entry name" value="SF3A3"/>
    <property type="match status" value="1"/>
</dbReference>
<dbReference type="SMART" id="SM00451">
    <property type="entry name" value="ZnF_U1"/>
    <property type="match status" value="1"/>
</dbReference>
<dbReference type="AlphaFoldDB" id="A0AAD4C761"/>
<evidence type="ECO:0000313" key="8">
    <source>
        <dbReference type="EMBL" id="KAF8450483.1"/>
    </source>
</evidence>
<proteinExistence type="predicted"/>
<evidence type="ECO:0000256" key="4">
    <source>
        <dbReference type="ARBA" id="ARBA00022833"/>
    </source>
</evidence>
<dbReference type="GO" id="GO:0008270">
    <property type="term" value="F:zinc ion binding"/>
    <property type="evidence" value="ECO:0007669"/>
    <property type="project" value="UniProtKB-KW"/>
</dbReference>
<dbReference type="InterPro" id="IPR024598">
    <property type="entry name" value="SF3a60/Prp9_C"/>
</dbReference>
<dbReference type="Proteomes" id="UP001194468">
    <property type="component" value="Unassembled WGS sequence"/>
</dbReference>
<evidence type="ECO:0000259" key="7">
    <source>
        <dbReference type="SMART" id="SM00451"/>
    </source>
</evidence>
<dbReference type="InterPro" id="IPR051421">
    <property type="entry name" value="RNA_Proc_DNA_Dmg_Regulator"/>
</dbReference>
<evidence type="ECO:0000313" key="9">
    <source>
        <dbReference type="Proteomes" id="UP001194468"/>
    </source>
</evidence>
<reference evidence="8" key="1">
    <citation type="submission" date="2019-10" db="EMBL/GenBank/DDBJ databases">
        <authorList>
            <consortium name="DOE Joint Genome Institute"/>
            <person name="Kuo A."/>
            <person name="Miyauchi S."/>
            <person name="Kiss E."/>
            <person name="Drula E."/>
            <person name="Kohler A."/>
            <person name="Sanchez-Garcia M."/>
            <person name="Andreopoulos B."/>
            <person name="Barry K.W."/>
            <person name="Bonito G."/>
            <person name="Buee M."/>
            <person name="Carver A."/>
            <person name="Chen C."/>
            <person name="Cichocki N."/>
            <person name="Clum A."/>
            <person name="Culley D."/>
            <person name="Crous P.W."/>
            <person name="Fauchery L."/>
            <person name="Girlanda M."/>
            <person name="Hayes R."/>
            <person name="Keri Z."/>
            <person name="LaButti K."/>
            <person name="Lipzen A."/>
            <person name="Lombard V."/>
            <person name="Magnuson J."/>
            <person name="Maillard F."/>
            <person name="Morin E."/>
            <person name="Murat C."/>
            <person name="Nolan M."/>
            <person name="Ohm R."/>
            <person name="Pangilinan J."/>
            <person name="Pereira M."/>
            <person name="Perotto S."/>
            <person name="Peter M."/>
            <person name="Riley R."/>
            <person name="Sitrit Y."/>
            <person name="Stielow B."/>
            <person name="Szollosi G."/>
            <person name="Zifcakova L."/>
            <person name="Stursova M."/>
            <person name="Spatafora J.W."/>
            <person name="Tedersoo L."/>
            <person name="Vaario L.-M."/>
            <person name="Yamada A."/>
            <person name="Yan M."/>
            <person name="Wang P."/>
            <person name="Xu J."/>
            <person name="Bruns T."/>
            <person name="Baldrian P."/>
            <person name="Vilgalys R."/>
            <person name="Henrissat B."/>
            <person name="Grigoriev I.V."/>
            <person name="Hibbett D."/>
            <person name="Nagy L.G."/>
            <person name="Martin F.M."/>
        </authorList>
    </citation>
    <scope>NUCLEOTIDE SEQUENCE</scope>
    <source>
        <strain evidence="8">BED1</strain>
    </source>
</reference>
<evidence type="ECO:0000256" key="6">
    <source>
        <dbReference type="SAM" id="MobiDB-lite"/>
    </source>
</evidence>
<dbReference type="GO" id="GO:0005681">
    <property type="term" value="C:spliceosomal complex"/>
    <property type="evidence" value="ECO:0007669"/>
    <property type="project" value="InterPro"/>
</dbReference>
<name>A0AAD4C761_BOLED</name>
<dbReference type="Pfam" id="PF12171">
    <property type="entry name" value="zf-C2H2_jaz"/>
    <property type="match status" value="1"/>
</dbReference>
<dbReference type="PANTHER" id="PTHR12786">
    <property type="entry name" value="SPLICING FACTOR SF3A-RELATED"/>
    <property type="match status" value="1"/>
</dbReference>
<dbReference type="InterPro" id="IPR036236">
    <property type="entry name" value="Znf_C2H2_sf"/>
</dbReference>
<dbReference type="GO" id="GO:0000398">
    <property type="term" value="P:mRNA splicing, via spliceosome"/>
    <property type="evidence" value="ECO:0007669"/>
    <property type="project" value="InterPro"/>
</dbReference>
<dbReference type="Pfam" id="PF11931">
    <property type="entry name" value="SF3a60_Prp9_C"/>
    <property type="match status" value="1"/>
</dbReference>
<evidence type="ECO:0000256" key="1">
    <source>
        <dbReference type="ARBA" id="ARBA00004123"/>
    </source>
</evidence>
<dbReference type="PANTHER" id="PTHR12786:SF2">
    <property type="entry name" value="SPLICING FACTOR 3A SUBUNIT 3"/>
    <property type="match status" value="1"/>
</dbReference>
<gene>
    <name evidence="8" type="ORF">L210DRAFT_884009</name>
</gene>
<dbReference type="SUPFAM" id="SSF57667">
    <property type="entry name" value="beta-beta-alpha zinc fingers"/>
    <property type="match status" value="1"/>
</dbReference>
<reference evidence="8" key="2">
    <citation type="journal article" date="2020" name="Nat. Commun.">
        <title>Large-scale genome sequencing of mycorrhizal fungi provides insights into the early evolution of symbiotic traits.</title>
        <authorList>
            <person name="Miyauchi S."/>
            <person name="Kiss E."/>
            <person name="Kuo A."/>
            <person name="Drula E."/>
            <person name="Kohler A."/>
            <person name="Sanchez-Garcia M."/>
            <person name="Morin E."/>
            <person name="Andreopoulos B."/>
            <person name="Barry K.W."/>
            <person name="Bonito G."/>
            <person name="Buee M."/>
            <person name="Carver A."/>
            <person name="Chen C."/>
            <person name="Cichocki N."/>
            <person name="Clum A."/>
            <person name="Culley D."/>
            <person name="Crous P.W."/>
            <person name="Fauchery L."/>
            <person name="Girlanda M."/>
            <person name="Hayes R.D."/>
            <person name="Keri Z."/>
            <person name="LaButti K."/>
            <person name="Lipzen A."/>
            <person name="Lombard V."/>
            <person name="Magnuson J."/>
            <person name="Maillard F."/>
            <person name="Murat C."/>
            <person name="Nolan M."/>
            <person name="Ohm R.A."/>
            <person name="Pangilinan J."/>
            <person name="Pereira M.F."/>
            <person name="Perotto S."/>
            <person name="Peter M."/>
            <person name="Pfister S."/>
            <person name="Riley R."/>
            <person name="Sitrit Y."/>
            <person name="Stielow J.B."/>
            <person name="Szollosi G."/>
            <person name="Zifcakova L."/>
            <person name="Stursova M."/>
            <person name="Spatafora J.W."/>
            <person name="Tedersoo L."/>
            <person name="Vaario L.M."/>
            <person name="Yamada A."/>
            <person name="Yan M."/>
            <person name="Wang P."/>
            <person name="Xu J."/>
            <person name="Bruns T."/>
            <person name="Baldrian P."/>
            <person name="Vilgalys R."/>
            <person name="Dunand C."/>
            <person name="Henrissat B."/>
            <person name="Grigoriev I.V."/>
            <person name="Hibbett D."/>
            <person name="Nagy L.G."/>
            <person name="Martin F.M."/>
        </authorList>
    </citation>
    <scope>NUCLEOTIDE SEQUENCE</scope>
    <source>
        <strain evidence="8">BED1</strain>
    </source>
</reference>
<dbReference type="Pfam" id="PF12108">
    <property type="entry name" value="SF3a60_bindingd"/>
    <property type="match status" value="1"/>
</dbReference>
<dbReference type="InterPro" id="IPR003604">
    <property type="entry name" value="Matrin/U1-like-C_Znf_C2H2"/>
</dbReference>